<name>A0A368YHV2_9HYPH</name>
<gene>
    <name evidence="2" type="ORF">C7476_11666</name>
</gene>
<evidence type="ECO:0008006" key="4">
    <source>
        <dbReference type="Google" id="ProtNLM"/>
    </source>
</evidence>
<evidence type="ECO:0000256" key="1">
    <source>
        <dbReference type="SAM" id="SignalP"/>
    </source>
</evidence>
<comment type="caution">
    <text evidence="2">The sequence shown here is derived from an EMBL/GenBank/DDBJ whole genome shotgun (WGS) entry which is preliminary data.</text>
</comment>
<dbReference type="AlphaFoldDB" id="A0A368YHV2"/>
<accession>A0A368YHV2</accession>
<dbReference type="EMBL" id="QPJM01000016">
    <property type="protein sequence ID" value="RCW79812.1"/>
    <property type="molecule type" value="Genomic_DNA"/>
</dbReference>
<evidence type="ECO:0000313" key="3">
    <source>
        <dbReference type="Proteomes" id="UP000253324"/>
    </source>
</evidence>
<organism evidence="2 3">
    <name type="scientific">Phyllobacterium bourgognense</name>
    <dbReference type="NCBI Taxonomy" id="314236"/>
    <lineage>
        <taxon>Bacteria</taxon>
        <taxon>Pseudomonadati</taxon>
        <taxon>Pseudomonadota</taxon>
        <taxon>Alphaproteobacteria</taxon>
        <taxon>Hyphomicrobiales</taxon>
        <taxon>Phyllobacteriaceae</taxon>
        <taxon>Phyllobacterium</taxon>
    </lineage>
</organism>
<feature type="chain" id="PRO_5016727805" description="Spy/CpxP family protein refolding chaperone" evidence="1">
    <location>
        <begin position="26"/>
        <end position="210"/>
    </location>
</feature>
<protein>
    <recommendedName>
        <fullName evidence="4">Spy/CpxP family protein refolding chaperone</fullName>
    </recommendedName>
</protein>
<reference evidence="2 3" key="1">
    <citation type="submission" date="2018-07" db="EMBL/GenBank/DDBJ databases">
        <title>Genomic Encyclopedia of Type Strains, Phase III (KMG-III): the genomes of soil and plant-associated and newly described type strains.</title>
        <authorList>
            <person name="Whitman W."/>
        </authorList>
    </citation>
    <scope>NUCLEOTIDE SEQUENCE [LARGE SCALE GENOMIC DNA]</scope>
    <source>
        <strain evidence="2 3">31-25a</strain>
    </source>
</reference>
<feature type="signal peptide" evidence="1">
    <location>
        <begin position="1"/>
        <end position="25"/>
    </location>
</feature>
<dbReference type="RefSeq" id="WP_114431972.1">
    <property type="nucleotide sequence ID" value="NZ_QPJM01000016.1"/>
</dbReference>
<keyword evidence="3" id="KW-1185">Reference proteome</keyword>
<dbReference type="OrthoDB" id="6159094at2"/>
<proteinExistence type="predicted"/>
<sequence>MKRSEVFFAASAGLLLLCSGGAALAAANNDPSWPCVQRKVPELSIGQVWNGPDIPEAAKNWDADPKIDDLVGDLAARRNPLDVAQKQVVEFAGSLPKEQLNDKMFMLFQGVFDTLNREREQVISGISRYADKQRDMAEDLRKEASTVDAMRAKPDHDPEELDRLNERLTWETRIFEERVQSLTYVCEVPTIIEQRLYGLSKTIQQSIVKP</sequence>
<dbReference type="Proteomes" id="UP000253324">
    <property type="component" value="Unassembled WGS sequence"/>
</dbReference>
<evidence type="ECO:0000313" key="2">
    <source>
        <dbReference type="EMBL" id="RCW79812.1"/>
    </source>
</evidence>
<keyword evidence="1" id="KW-0732">Signal</keyword>